<organism evidence="1">
    <name type="scientific">Aphanomyces invadans</name>
    <dbReference type="NCBI Taxonomy" id="157072"/>
    <lineage>
        <taxon>Eukaryota</taxon>
        <taxon>Sar</taxon>
        <taxon>Stramenopiles</taxon>
        <taxon>Oomycota</taxon>
        <taxon>Saprolegniomycetes</taxon>
        <taxon>Saprolegniales</taxon>
        <taxon>Verrucalvaceae</taxon>
        <taxon>Aphanomyces</taxon>
    </lineage>
</organism>
<proteinExistence type="predicted"/>
<reference evidence="1" key="1">
    <citation type="submission" date="2013-12" db="EMBL/GenBank/DDBJ databases">
        <title>The Genome Sequence of Aphanomyces invadans NJM9701.</title>
        <authorList>
            <consortium name="The Broad Institute Genomics Platform"/>
            <person name="Russ C."/>
            <person name="Tyler B."/>
            <person name="van West P."/>
            <person name="Dieguez-Uribeondo J."/>
            <person name="Young S.K."/>
            <person name="Zeng Q."/>
            <person name="Gargeya S."/>
            <person name="Fitzgerald M."/>
            <person name="Abouelleil A."/>
            <person name="Alvarado L."/>
            <person name="Chapman S.B."/>
            <person name="Gainer-Dewar J."/>
            <person name="Goldberg J."/>
            <person name="Griggs A."/>
            <person name="Gujja S."/>
            <person name="Hansen M."/>
            <person name="Howarth C."/>
            <person name="Imamovic A."/>
            <person name="Ireland A."/>
            <person name="Larimer J."/>
            <person name="McCowan C."/>
            <person name="Murphy C."/>
            <person name="Pearson M."/>
            <person name="Poon T.W."/>
            <person name="Priest M."/>
            <person name="Roberts A."/>
            <person name="Saif S."/>
            <person name="Shea T."/>
            <person name="Sykes S."/>
            <person name="Wortman J."/>
            <person name="Nusbaum C."/>
            <person name="Birren B."/>
        </authorList>
    </citation>
    <scope>NUCLEOTIDE SEQUENCE [LARGE SCALE GENOMIC DNA]</scope>
    <source>
        <strain evidence="1">NJM9701</strain>
    </source>
</reference>
<evidence type="ECO:0000313" key="1">
    <source>
        <dbReference type="EMBL" id="ETV93766.1"/>
    </source>
</evidence>
<sequence>MTGARAMSPLDLICVDEPIQSTTLEDFWSVRRDELKAMVMALDNMYEQVALKSAKKRALNRDRRATKKVASMTQFDVGDFVLYLDVCSMTHAKLSVTWRGPAQVVRVISDWIYEIQNLITGVAREAHRSRLKFYADSSLDMSEELLRHVAHNAGGHVVEDFLGCWYNDRLAAYEVLVS</sequence>
<gene>
    <name evidence="1" type="ORF">H310_12332</name>
</gene>
<dbReference type="AlphaFoldDB" id="A0A024TJH9"/>
<accession>A0A024TJH9</accession>
<dbReference type="EMBL" id="KI913989">
    <property type="protein sequence ID" value="ETV93766.1"/>
    <property type="molecule type" value="Genomic_DNA"/>
</dbReference>
<dbReference type="RefSeq" id="XP_008877575.1">
    <property type="nucleotide sequence ID" value="XM_008879353.1"/>
</dbReference>
<name>A0A024TJH9_9STRA</name>
<dbReference type="VEuPathDB" id="FungiDB:H310_12332"/>
<dbReference type="GeneID" id="20089382"/>
<protein>
    <submittedName>
        <fullName evidence="1">Uncharacterized protein</fullName>
    </submittedName>
</protein>
<dbReference type="OrthoDB" id="78677at2759"/>